<name>A0A1H3XPK2_9BACT</name>
<dbReference type="RefSeq" id="WP_092345429.1">
    <property type="nucleotide sequence ID" value="NZ_FNQN01000002.1"/>
</dbReference>
<dbReference type="PROSITE" id="PS50112">
    <property type="entry name" value="PAS"/>
    <property type="match status" value="1"/>
</dbReference>
<dbReference type="InterPro" id="IPR000700">
    <property type="entry name" value="PAS-assoc_C"/>
</dbReference>
<dbReference type="SUPFAM" id="SSF55785">
    <property type="entry name" value="PYP-like sensor domain (PAS domain)"/>
    <property type="match status" value="3"/>
</dbReference>
<dbReference type="NCBIfam" id="TIGR00229">
    <property type="entry name" value="sensory_box"/>
    <property type="match status" value="2"/>
</dbReference>
<organism evidence="6 7">
    <name type="scientific">Desulfuromusa kysingii</name>
    <dbReference type="NCBI Taxonomy" id="37625"/>
    <lineage>
        <taxon>Bacteria</taxon>
        <taxon>Pseudomonadati</taxon>
        <taxon>Thermodesulfobacteriota</taxon>
        <taxon>Desulfuromonadia</taxon>
        <taxon>Desulfuromonadales</taxon>
        <taxon>Geopsychrobacteraceae</taxon>
        <taxon>Desulfuromusa</taxon>
    </lineage>
</organism>
<evidence type="ECO:0000256" key="1">
    <source>
        <dbReference type="ARBA" id="ARBA00051114"/>
    </source>
</evidence>
<dbReference type="PROSITE" id="PS50883">
    <property type="entry name" value="EAL"/>
    <property type="match status" value="1"/>
</dbReference>
<comment type="catalytic activity">
    <reaction evidence="1">
        <text>3',3'-c-di-GMP + H2O = 5'-phosphoguanylyl(3'-&gt;5')guanosine + H(+)</text>
        <dbReference type="Rhea" id="RHEA:24902"/>
        <dbReference type="ChEBI" id="CHEBI:15377"/>
        <dbReference type="ChEBI" id="CHEBI:15378"/>
        <dbReference type="ChEBI" id="CHEBI:58754"/>
        <dbReference type="ChEBI" id="CHEBI:58805"/>
        <dbReference type="EC" id="3.1.4.52"/>
    </reaction>
    <physiologicalReaction direction="left-to-right" evidence="1">
        <dbReference type="Rhea" id="RHEA:24903"/>
    </physiologicalReaction>
</comment>
<protein>
    <submittedName>
        <fullName evidence="6">PAS domain S-box-containing protein/diguanylate cyclase (GGDEF) domain-containing protein</fullName>
    </submittedName>
</protein>
<gene>
    <name evidence="6" type="ORF">SAMN05660420_01066</name>
</gene>
<keyword evidence="7" id="KW-1185">Reference proteome</keyword>
<dbReference type="PANTHER" id="PTHR44757">
    <property type="entry name" value="DIGUANYLATE CYCLASE DGCP"/>
    <property type="match status" value="1"/>
</dbReference>
<feature type="domain" description="EAL" evidence="4">
    <location>
        <begin position="649"/>
        <end position="903"/>
    </location>
</feature>
<dbReference type="PANTHER" id="PTHR44757:SF2">
    <property type="entry name" value="BIOFILM ARCHITECTURE MAINTENANCE PROTEIN MBAA"/>
    <property type="match status" value="1"/>
</dbReference>
<evidence type="ECO:0000259" key="5">
    <source>
        <dbReference type="PROSITE" id="PS50887"/>
    </source>
</evidence>
<dbReference type="SMART" id="SM00267">
    <property type="entry name" value="GGDEF"/>
    <property type="match status" value="1"/>
</dbReference>
<evidence type="ECO:0000259" key="4">
    <source>
        <dbReference type="PROSITE" id="PS50883"/>
    </source>
</evidence>
<evidence type="ECO:0000259" key="3">
    <source>
        <dbReference type="PROSITE" id="PS50113"/>
    </source>
</evidence>
<feature type="domain" description="GGDEF" evidence="5">
    <location>
        <begin position="507"/>
        <end position="640"/>
    </location>
</feature>
<reference evidence="6 7" key="1">
    <citation type="submission" date="2016-10" db="EMBL/GenBank/DDBJ databases">
        <authorList>
            <person name="de Groot N.N."/>
        </authorList>
    </citation>
    <scope>NUCLEOTIDE SEQUENCE [LARGE SCALE GENOMIC DNA]</scope>
    <source>
        <strain evidence="6 7">DSM 7343</strain>
    </source>
</reference>
<dbReference type="FunFam" id="3.30.70.270:FF:000001">
    <property type="entry name" value="Diguanylate cyclase domain protein"/>
    <property type="match status" value="1"/>
</dbReference>
<sequence length="922" mass="103206">MSKKPKMAPLAAEELEPPALLAELQTDLGQLRAENKSLKQREQELHKYIRAKTDQLLTVIGTLPLKPEELDNATLISVDPIGIVGDSFSQVIEHLNETNKDLSFAMGELQAIFDSAGASILVVDTNRKVTSFNQSSRKLFFSGKKIPLEFCCNDAICHCSNIPADCTFKQVLKTGEAQRNSVTHVNNRYYHVIGTPIKGKDNAISHVVLVYSDITERKNNEQALREAENRLDLILNSAQAGILLIDPQTHEIVYANQSVAEMTGYSRNKLLGNICHNFVCPAIQGACPITDCLQEIDKSERTLLTKDGRQIPILKTAKKINLNGKEHLVESFIDISERKDAEEKLRESEERYRTLYSTMQEGVAQYRMLYDADGNAIDYEIIDVNPAYENIIALKRQQIIGRKGSDIYPLEKGKAACLDIYNHVTTSGASTSFEFNIKERNKTFNVSVTRTSPAHFATILEDITQRKADEQHIEKLAFYDNLTGLPNRVLMQDRLFQMTSHAKRCDKKVGLLFLDIDHFKRINDTFGHDTGDQLLKTVAKRLRNVLRDCDTICRLGGDEFVALIADIKSRNNASMVANKILEALSHPTVLKGKEVSSSTSIGISIYPEDGADPDSLLKNADTAMYQAKESGRNTYRFYSSEMNSKALKQLLLVNDLRKALVRGEFYLDYQPQLDLYEGRITGTEALLRWNHAVFGKISPAEFIPLAEETGQILSIGQWVLAKACQQAREMQLRCNIPLRVSVNLSTKQFQDPNLPAYVQEVLANTGLAAEDLELEITESILMENVEKAQQILHQLKAMGVTLAIDDFGTGYSSLSYLRTFPIDRLKIDRSFVQRITTHHNDAAIINAIIALGHSIGVKLVAEGVEQKGEMISLQENQCDEVQGFYFSKPIDPETLMDKISSQSVFCFFNHPAADGAKTTKTV</sequence>
<evidence type="ECO:0000259" key="2">
    <source>
        <dbReference type="PROSITE" id="PS50112"/>
    </source>
</evidence>
<dbReference type="InterPro" id="IPR043128">
    <property type="entry name" value="Rev_trsase/Diguanyl_cyclase"/>
</dbReference>
<dbReference type="InterPro" id="IPR035965">
    <property type="entry name" value="PAS-like_dom_sf"/>
</dbReference>
<feature type="domain" description="PAC" evidence="3">
    <location>
        <begin position="297"/>
        <end position="347"/>
    </location>
</feature>
<dbReference type="FunFam" id="3.20.20.450:FF:000001">
    <property type="entry name" value="Cyclic di-GMP phosphodiesterase yahA"/>
    <property type="match status" value="1"/>
</dbReference>
<dbReference type="OrthoDB" id="9777298at2"/>
<dbReference type="Proteomes" id="UP000199409">
    <property type="component" value="Unassembled WGS sequence"/>
</dbReference>
<dbReference type="Gene3D" id="3.30.70.270">
    <property type="match status" value="1"/>
</dbReference>
<dbReference type="InterPro" id="IPR029787">
    <property type="entry name" value="Nucleotide_cyclase"/>
</dbReference>
<dbReference type="GO" id="GO:0071111">
    <property type="term" value="F:cyclic-guanylate-specific phosphodiesterase activity"/>
    <property type="evidence" value="ECO:0007669"/>
    <property type="project" value="UniProtKB-EC"/>
</dbReference>
<evidence type="ECO:0000313" key="6">
    <source>
        <dbReference type="EMBL" id="SEA01299.1"/>
    </source>
</evidence>
<dbReference type="Pfam" id="PF13426">
    <property type="entry name" value="PAS_9"/>
    <property type="match status" value="2"/>
</dbReference>
<dbReference type="CDD" id="cd00130">
    <property type="entry name" value="PAS"/>
    <property type="match status" value="1"/>
</dbReference>
<dbReference type="GO" id="GO:0071732">
    <property type="term" value="P:cellular response to nitric oxide"/>
    <property type="evidence" value="ECO:0007669"/>
    <property type="project" value="UniProtKB-ARBA"/>
</dbReference>
<dbReference type="CDD" id="cd01949">
    <property type="entry name" value="GGDEF"/>
    <property type="match status" value="1"/>
</dbReference>
<dbReference type="SUPFAM" id="SSF141868">
    <property type="entry name" value="EAL domain-like"/>
    <property type="match status" value="1"/>
</dbReference>
<accession>A0A1H3XPK2</accession>
<feature type="domain" description="PAS" evidence="2">
    <location>
        <begin position="227"/>
        <end position="273"/>
    </location>
</feature>
<evidence type="ECO:0000313" key="7">
    <source>
        <dbReference type="Proteomes" id="UP000199409"/>
    </source>
</evidence>
<dbReference type="Gene3D" id="3.20.20.450">
    <property type="entry name" value="EAL domain"/>
    <property type="match status" value="1"/>
</dbReference>
<dbReference type="NCBIfam" id="TIGR00254">
    <property type="entry name" value="GGDEF"/>
    <property type="match status" value="1"/>
</dbReference>
<dbReference type="InterPro" id="IPR035919">
    <property type="entry name" value="EAL_sf"/>
</dbReference>
<dbReference type="Pfam" id="PF00563">
    <property type="entry name" value="EAL"/>
    <property type="match status" value="1"/>
</dbReference>
<proteinExistence type="predicted"/>
<dbReference type="PROSITE" id="PS50887">
    <property type="entry name" value="GGDEF"/>
    <property type="match status" value="1"/>
</dbReference>
<dbReference type="SMART" id="SM00052">
    <property type="entry name" value="EAL"/>
    <property type="match status" value="1"/>
</dbReference>
<dbReference type="EMBL" id="FNQN01000002">
    <property type="protein sequence ID" value="SEA01299.1"/>
    <property type="molecule type" value="Genomic_DNA"/>
</dbReference>
<dbReference type="InterPro" id="IPR000160">
    <property type="entry name" value="GGDEF_dom"/>
</dbReference>
<feature type="domain" description="PAC" evidence="3">
    <location>
        <begin position="173"/>
        <end position="226"/>
    </location>
</feature>
<dbReference type="Pfam" id="PF13188">
    <property type="entry name" value="PAS_8"/>
    <property type="match status" value="1"/>
</dbReference>
<dbReference type="SMART" id="SM00091">
    <property type="entry name" value="PAS"/>
    <property type="match status" value="3"/>
</dbReference>
<dbReference type="SUPFAM" id="SSF55073">
    <property type="entry name" value="Nucleotide cyclase"/>
    <property type="match status" value="1"/>
</dbReference>
<dbReference type="STRING" id="37625.SAMN05660420_01066"/>
<dbReference type="Pfam" id="PF00990">
    <property type="entry name" value="GGDEF"/>
    <property type="match status" value="1"/>
</dbReference>
<dbReference type="CDD" id="cd01948">
    <property type="entry name" value="EAL"/>
    <property type="match status" value="1"/>
</dbReference>
<dbReference type="PROSITE" id="PS50113">
    <property type="entry name" value="PAC"/>
    <property type="match status" value="2"/>
</dbReference>
<dbReference type="InterPro" id="IPR052155">
    <property type="entry name" value="Biofilm_reg_signaling"/>
</dbReference>
<dbReference type="InterPro" id="IPR000014">
    <property type="entry name" value="PAS"/>
</dbReference>
<dbReference type="Gene3D" id="3.30.450.20">
    <property type="entry name" value="PAS domain"/>
    <property type="match status" value="3"/>
</dbReference>
<dbReference type="AlphaFoldDB" id="A0A1H3XPK2"/>
<dbReference type="InterPro" id="IPR001633">
    <property type="entry name" value="EAL_dom"/>
</dbReference>